<feature type="region of interest" description="Disordered" evidence="1">
    <location>
        <begin position="268"/>
        <end position="306"/>
    </location>
</feature>
<evidence type="ECO:0000256" key="1">
    <source>
        <dbReference type="SAM" id="MobiDB-lite"/>
    </source>
</evidence>
<dbReference type="KEGG" id="pmrn:116954955"/>
<feature type="region of interest" description="Disordered" evidence="1">
    <location>
        <begin position="162"/>
        <end position="185"/>
    </location>
</feature>
<gene>
    <name evidence="4" type="primary">LOC116954955</name>
</gene>
<proteinExistence type="predicted"/>
<evidence type="ECO:0000256" key="2">
    <source>
        <dbReference type="SAM" id="SignalP"/>
    </source>
</evidence>
<sequence length="362" mass="37156">MLLLLLLLARTGVGATIPTKQGLSAGVGKAEVTTNVPEIPGILQNPENPDPAEGVRSLETPAGTVGTIGKSEVTASLGGKDRAVEIVFKVSEKPQKLDGATRFQEKVGKVAAAKEPQEKEGQAGLKSEIASKIVKPVTVVVMKKLQKPGAVGILKKTTEEGDKAQKGGKLENFGNPGSTGDLGTQEPLKSAEIRDAKPGIVEKSGVIGKANVLGAGGPGKFRTAASGILGKVRIPQATTITQVNGTIPNKKGIPEMYAKVGLLPEVKANRSGNPVGSALPGKPEKKPDESEKAGVSAKDAHAATVGKNGTWLRKTVAKNGTKVQGSVRINGTKPAQGIVGTATKRPVSVSGCLCSIFGEFPI</sequence>
<feature type="signal peptide" evidence="2">
    <location>
        <begin position="1"/>
        <end position="15"/>
    </location>
</feature>
<dbReference type="Proteomes" id="UP001318040">
    <property type="component" value="Chromosome 3"/>
</dbReference>
<protein>
    <submittedName>
        <fullName evidence="4">Collagen alpha-2(I) chain-like</fullName>
    </submittedName>
</protein>
<dbReference type="RefSeq" id="XP_032831724.1">
    <property type="nucleotide sequence ID" value="XM_032975833.1"/>
</dbReference>
<accession>A0AAJ7XEG2</accession>
<keyword evidence="3" id="KW-1185">Reference proteome</keyword>
<dbReference type="AlphaFoldDB" id="A0AAJ7XEG2"/>
<feature type="compositionally biased region" description="Basic and acidic residues" evidence="1">
    <location>
        <begin position="282"/>
        <end position="292"/>
    </location>
</feature>
<reference evidence="4" key="1">
    <citation type="submission" date="2025-08" db="UniProtKB">
        <authorList>
            <consortium name="RefSeq"/>
        </authorList>
    </citation>
    <scope>IDENTIFICATION</scope>
    <source>
        <tissue evidence="4">Sperm</tissue>
    </source>
</reference>
<keyword evidence="2" id="KW-0732">Signal</keyword>
<feature type="chain" id="PRO_5042541357" evidence="2">
    <location>
        <begin position="16"/>
        <end position="362"/>
    </location>
</feature>
<organism evidence="3 4">
    <name type="scientific">Petromyzon marinus</name>
    <name type="common">Sea lamprey</name>
    <dbReference type="NCBI Taxonomy" id="7757"/>
    <lineage>
        <taxon>Eukaryota</taxon>
        <taxon>Metazoa</taxon>
        <taxon>Chordata</taxon>
        <taxon>Craniata</taxon>
        <taxon>Vertebrata</taxon>
        <taxon>Cyclostomata</taxon>
        <taxon>Hyperoartia</taxon>
        <taxon>Petromyzontiformes</taxon>
        <taxon>Petromyzontidae</taxon>
        <taxon>Petromyzon</taxon>
    </lineage>
</organism>
<evidence type="ECO:0000313" key="4">
    <source>
        <dbReference type="RefSeq" id="XP_032831724.1"/>
    </source>
</evidence>
<name>A0AAJ7XEG2_PETMA</name>
<evidence type="ECO:0000313" key="3">
    <source>
        <dbReference type="Proteomes" id="UP001318040"/>
    </source>
</evidence>